<dbReference type="OrthoDB" id="10439354at2759"/>
<dbReference type="EMBL" id="KV440983">
    <property type="protein sequence ID" value="OAD72526.1"/>
    <property type="molecule type" value="Genomic_DNA"/>
</dbReference>
<evidence type="ECO:0000259" key="1">
    <source>
        <dbReference type="PROSITE" id="PS50181"/>
    </source>
</evidence>
<dbReference type="PROSITE" id="PS50181">
    <property type="entry name" value="FBOX"/>
    <property type="match status" value="1"/>
</dbReference>
<dbReference type="GeneID" id="29000287"/>
<dbReference type="InterPro" id="IPR036047">
    <property type="entry name" value="F-box-like_dom_sf"/>
</dbReference>
<dbReference type="Gene3D" id="1.20.1280.50">
    <property type="match status" value="1"/>
</dbReference>
<name>A0A162PSL6_PHYB8</name>
<organism evidence="2 3">
    <name type="scientific">Phycomyces blakesleeanus (strain ATCC 8743b / DSM 1359 / FGSC 10004 / NBRC 33097 / NRRL 1555)</name>
    <dbReference type="NCBI Taxonomy" id="763407"/>
    <lineage>
        <taxon>Eukaryota</taxon>
        <taxon>Fungi</taxon>
        <taxon>Fungi incertae sedis</taxon>
        <taxon>Mucoromycota</taxon>
        <taxon>Mucoromycotina</taxon>
        <taxon>Mucoromycetes</taxon>
        <taxon>Mucorales</taxon>
        <taxon>Phycomycetaceae</taxon>
        <taxon>Phycomyces</taxon>
    </lineage>
</organism>
<dbReference type="SUPFAM" id="SSF81383">
    <property type="entry name" value="F-box domain"/>
    <property type="match status" value="1"/>
</dbReference>
<gene>
    <name evidence="2" type="ORF">PHYBLDRAFT_187420</name>
</gene>
<protein>
    <recommendedName>
        <fullName evidence="1">F-box domain-containing protein</fullName>
    </recommendedName>
</protein>
<dbReference type="RefSeq" id="XP_018290566.1">
    <property type="nucleotide sequence ID" value="XM_018439381.1"/>
</dbReference>
<dbReference type="InParanoid" id="A0A162PSL6"/>
<dbReference type="Pfam" id="PF12937">
    <property type="entry name" value="F-box-like"/>
    <property type="match status" value="1"/>
</dbReference>
<reference evidence="3" key="1">
    <citation type="submission" date="2015-06" db="EMBL/GenBank/DDBJ databases">
        <title>Expansion of signal transduction pathways in fungi by whole-genome duplication.</title>
        <authorList>
            <consortium name="DOE Joint Genome Institute"/>
            <person name="Corrochano L.M."/>
            <person name="Kuo A."/>
            <person name="Marcet-Houben M."/>
            <person name="Polaino S."/>
            <person name="Salamov A."/>
            <person name="Villalobos J.M."/>
            <person name="Alvarez M.I."/>
            <person name="Avalos J."/>
            <person name="Benito E.P."/>
            <person name="Benoit I."/>
            <person name="Burger G."/>
            <person name="Camino L.P."/>
            <person name="Canovas D."/>
            <person name="Cerda-Olmedo E."/>
            <person name="Cheng J.-F."/>
            <person name="Dominguez A."/>
            <person name="Elias M."/>
            <person name="Eslava A.P."/>
            <person name="Glaser F."/>
            <person name="Grimwood J."/>
            <person name="Gutierrez G."/>
            <person name="Heitman J."/>
            <person name="Henrissat B."/>
            <person name="Iturriaga E.A."/>
            <person name="Lang B.F."/>
            <person name="Lavin J.L."/>
            <person name="Lee S."/>
            <person name="Li W."/>
            <person name="Lindquist E."/>
            <person name="Lopez-Garcia S."/>
            <person name="Luque E.M."/>
            <person name="Marcos A.T."/>
            <person name="Martin J."/>
            <person name="McCluskey K."/>
            <person name="Medina H.R."/>
            <person name="Miralles-Duran A."/>
            <person name="Miyazaki A."/>
            <person name="Munoz-Torres E."/>
            <person name="Oguiza J.A."/>
            <person name="Ohm R."/>
            <person name="Olmedo M."/>
            <person name="Orejas M."/>
            <person name="Ortiz-Castellanos L."/>
            <person name="Pisabarro A.G."/>
            <person name="Rodriguez-Romero J."/>
            <person name="Ruiz-Herrera J."/>
            <person name="Ruiz-Vazquez R."/>
            <person name="Sanz C."/>
            <person name="Schackwitz W."/>
            <person name="Schmutz J."/>
            <person name="Shahriari M."/>
            <person name="Shelest E."/>
            <person name="Silva-Franco F."/>
            <person name="Soanes D."/>
            <person name="Syed K."/>
            <person name="Tagua V.G."/>
            <person name="Talbot N.J."/>
            <person name="Thon M."/>
            <person name="De vries R.P."/>
            <person name="Wiebenga A."/>
            <person name="Yadav J.S."/>
            <person name="Braun E.L."/>
            <person name="Baker S."/>
            <person name="Garre V."/>
            <person name="Horwitz B."/>
            <person name="Torres-Martinez S."/>
            <person name="Idnurm A."/>
            <person name="Herrera-Estrella A."/>
            <person name="Gabaldon T."/>
            <person name="Grigoriev I.V."/>
        </authorList>
    </citation>
    <scope>NUCLEOTIDE SEQUENCE [LARGE SCALE GENOMIC DNA]</scope>
    <source>
        <strain evidence="3">NRRL 1555(-)</strain>
    </source>
</reference>
<dbReference type="InterPro" id="IPR032675">
    <property type="entry name" value="LRR_dom_sf"/>
</dbReference>
<dbReference type="InterPro" id="IPR001810">
    <property type="entry name" value="F-box_dom"/>
</dbReference>
<keyword evidence="3" id="KW-1185">Reference proteome</keyword>
<evidence type="ECO:0000313" key="2">
    <source>
        <dbReference type="EMBL" id="OAD72526.1"/>
    </source>
</evidence>
<dbReference type="SUPFAM" id="SSF52047">
    <property type="entry name" value="RNI-like"/>
    <property type="match status" value="1"/>
</dbReference>
<dbReference type="AlphaFoldDB" id="A0A162PSL6"/>
<dbReference type="VEuPathDB" id="FungiDB:PHYBLDRAFT_187420"/>
<dbReference type="Gene3D" id="3.80.10.10">
    <property type="entry name" value="Ribonuclease Inhibitor"/>
    <property type="match status" value="1"/>
</dbReference>
<accession>A0A162PSL6</accession>
<feature type="domain" description="F-box" evidence="1">
    <location>
        <begin position="1"/>
        <end position="45"/>
    </location>
</feature>
<evidence type="ECO:0000313" key="3">
    <source>
        <dbReference type="Proteomes" id="UP000077315"/>
    </source>
</evidence>
<sequence length="607" mass="70537">MWASELPFEIIAQIADFLLKNDKYECSLTCKRWRALFQQSILKNIKVDTMIELEEICNLIKNPTSNSPPYDLIVQGLRFTGPCKIDLQQSDIFQILPNLKHLFLESLHINQEDIGLASYYRPLKFLVSIKLQIKVVKLPMATDILVEYLENIPHLQKLDVTAYSSVSPLRFSSNSFNTLHRTLPHLAYIKACLILTDIHKKYVQEIPKTVPALSVTTLDLSIVDWDHPWLYYFTYKYPYLRTLMWRTSCAATGWIVKNYEERNVALLHSIATVFPHLETVDFYTEDCTEWSHAIFWDLLCRSNVPIKTIKYETKYSDCEASFLKTIIQRFLQSFSKTIETFSIVGNMRFKFKNIARPEFSYCPQLVDLEIKFSGVSIALDNLLDNCIALRQFKYVDGRLYIDSKTYGEPMQHGLQTLDTDGVVANAAVFDYLSFRCRSLEYMDLTQAQICGSLSDDTRSLHINMIYTRLKVLNVFRARFYSSDERMNKNTIINLVLLSQLTDTGLSSEKRQLRNMGPNVKHLAWLHLYCKLDYPSDYAPKIRNLSEQEVVTITNYYQKRLFKESVTVQEAERSINGQTFAEDWKADLYRGYAELRCGFIADCRVPLS</sequence>
<dbReference type="Proteomes" id="UP000077315">
    <property type="component" value="Unassembled WGS sequence"/>
</dbReference>
<proteinExistence type="predicted"/>